<dbReference type="EMBL" id="QYBC01000001">
    <property type="protein sequence ID" value="RYB07584.1"/>
    <property type="molecule type" value="Genomic_DNA"/>
</dbReference>
<evidence type="ECO:0000256" key="1">
    <source>
        <dbReference type="ARBA" id="ARBA00007162"/>
    </source>
</evidence>
<dbReference type="GO" id="GO:0055085">
    <property type="term" value="P:transmembrane transport"/>
    <property type="evidence" value="ECO:0007669"/>
    <property type="project" value="InterPro"/>
</dbReference>
<dbReference type="GO" id="GO:0015716">
    <property type="term" value="P:organic phosphonate transport"/>
    <property type="evidence" value="ECO:0007669"/>
    <property type="project" value="InterPro"/>
</dbReference>
<dbReference type="NCBIfam" id="TIGR01098">
    <property type="entry name" value="3A0109s03R"/>
    <property type="match status" value="1"/>
</dbReference>
<evidence type="ECO:0000313" key="5">
    <source>
        <dbReference type="Proteomes" id="UP000289411"/>
    </source>
</evidence>
<keyword evidence="5" id="KW-1185">Reference proteome</keyword>
<evidence type="ECO:0000256" key="3">
    <source>
        <dbReference type="SAM" id="SignalP"/>
    </source>
</evidence>
<proteinExistence type="inferred from homology"/>
<dbReference type="GO" id="GO:0043190">
    <property type="term" value="C:ATP-binding cassette (ABC) transporter complex"/>
    <property type="evidence" value="ECO:0007669"/>
    <property type="project" value="InterPro"/>
</dbReference>
<dbReference type="Pfam" id="PF12974">
    <property type="entry name" value="Phosphonate-bd"/>
    <property type="match status" value="1"/>
</dbReference>
<sequence>MLTRRHVLGTALAAAATAPFASAARAADDWRTQFPEIVFAVVPAENASGVTDRYAPFVEYLSKQLGVKVTLRIANDYAALIEGQRAGNIQVAYYGPASFARALVTGVKVTAFAIDVNNDGSKGYYSVFYVLADSPYKTVEDLKGKALGLVDPNSTSGYNMPLFALNKMGIDPKTFFSNVVLTGSHENAVIALSSGQVQAAANFWMAPGDSNLTRMLNKGMLKKPDGSPMKESDFRIVLKSDLIINDPTAYLDALPEDMKAAIRQAFFDSAAKAPEAFAKLSDGKNKPFAPTTNADYDDTIKLIKFVDNLKKKG</sequence>
<dbReference type="PANTHER" id="PTHR35841">
    <property type="entry name" value="PHOSPHONATES-BINDING PERIPLASMIC PROTEIN"/>
    <property type="match status" value="1"/>
</dbReference>
<gene>
    <name evidence="4" type="primary">phnD</name>
    <name evidence="4" type="ORF">D3272_00115</name>
</gene>
<dbReference type="CDD" id="cd01071">
    <property type="entry name" value="PBP2_PhnD_like"/>
    <property type="match status" value="1"/>
</dbReference>
<feature type="signal peptide" evidence="3">
    <location>
        <begin position="1"/>
        <end position="23"/>
    </location>
</feature>
<dbReference type="PROSITE" id="PS51318">
    <property type="entry name" value="TAT"/>
    <property type="match status" value="1"/>
</dbReference>
<dbReference type="NCBIfam" id="TIGR03431">
    <property type="entry name" value="PhnD"/>
    <property type="match status" value="1"/>
</dbReference>
<dbReference type="PANTHER" id="PTHR35841:SF1">
    <property type="entry name" value="PHOSPHONATES-BINDING PERIPLASMIC PROTEIN"/>
    <property type="match status" value="1"/>
</dbReference>
<name>A0A4Q2RI16_9HYPH</name>
<dbReference type="SUPFAM" id="SSF53850">
    <property type="entry name" value="Periplasmic binding protein-like II"/>
    <property type="match status" value="1"/>
</dbReference>
<dbReference type="Gene3D" id="3.40.190.10">
    <property type="entry name" value="Periplasmic binding protein-like II"/>
    <property type="match status" value="2"/>
</dbReference>
<dbReference type="InterPro" id="IPR005770">
    <property type="entry name" value="PhnD"/>
</dbReference>
<reference evidence="4 5" key="1">
    <citation type="submission" date="2018-09" db="EMBL/GenBank/DDBJ databases">
        <authorList>
            <person name="Grouzdev D.S."/>
            <person name="Krutkina M.S."/>
        </authorList>
    </citation>
    <scope>NUCLEOTIDE SEQUENCE [LARGE SCALE GENOMIC DNA]</scope>
    <source>
        <strain evidence="4 5">RmlP001</strain>
    </source>
</reference>
<feature type="chain" id="PRO_5020692283" evidence="3">
    <location>
        <begin position="24"/>
        <end position="313"/>
    </location>
</feature>
<protein>
    <submittedName>
        <fullName evidence="4">Phosphonate ABC transporter substrate-binding protein</fullName>
    </submittedName>
</protein>
<reference evidence="4 5" key="2">
    <citation type="submission" date="2019-02" db="EMBL/GenBank/DDBJ databases">
        <title>'Lichenibacterium ramalinii' gen. nov. sp. nov., 'Lichenibacterium minor' gen. nov. sp. nov.</title>
        <authorList>
            <person name="Pankratov T."/>
        </authorList>
    </citation>
    <scope>NUCLEOTIDE SEQUENCE [LARGE SCALE GENOMIC DNA]</scope>
    <source>
        <strain evidence="4 5">RmlP001</strain>
    </source>
</reference>
<dbReference type="Proteomes" id="UP000289411">
    <property type="component" value="Unassembled WGS sequence"/>
</dbReference>
<keyword evidence="2 3" id="KW-0732">Signal</keyword>
<dbReference type="OrthoDB" id="9802896at2"/>
<accession>A0A4Q2RI16</accession>
<dbReference type="AlphaFoldDB" id="A0A4Q2RI16"/>
<comment type="caution">
    <text evidence="4">The sequence shown here is derived from an EMBL/GenBank/DDBJ whole genome shotgun (WGS) entry which is preliminary data.</text>
</comment>
<dbReference type="InterPro" id="IPR017797">
    <property type="entry name" value="Phosphnate-bd"/>
</dbReference>
<evidence type="ECO:0000256" key="2">
    <source>
        <dbReference type="ARBA" id="ARBA00022729"/>
    </source>
</evidence>
<organism evidence="4 5">
    <name type="scientific">Lichenibacterium ramalinae</name>
    <dbReference type="NCBI Taxonomy" id="2316527"/>
    <lineage>
        <taxon>Bacteria</taxon>
        <taxon>Pseudomonadati</taxon>
        <taxon>Pseudomonadota</taxon>
        <taxon>Alphaproteobacteria</taxon>
        <taxon>Hyphomicrobiales</taxon>
        <taxon>Lichenihabitantaceae</taxon>
        <taxon>Lichenibacterium</taxon>
    </lineage>
</organism>
<evidence type="ECO:0000313" key="4">
    <source>
        <dbReference type="EMBL" id="RYB07584.1"/>
    </source>
</evidence>
<dbReference type="InterPro" id="IPR006311">
    <property type="entry name" value="TAT_signal"/>
</dbReference>
<comment type="similarity">
    <text evidence="1">Belongs to the phosphate/phosphite/phosphonate binding protein family.</text>
</comment>
<dbReference type="RefSeq" id="WP_129217049.1">
    <property type="nucleotide sequence ID" value="NZ_QYBC01000001.1"/>
</dbReference>